<name>A0A5J4RDK0_9ZZZZ</name>
<keyword evidence="1" id="KW-0812">Transmembrane</keyword>
<comment type="caution">
    <text evidence="3">The sequence shown here is derived from an EMBL/GenBank/DDBJ whole genome shotgun (WGS) entry which is preliminary data.</text>
</comment>
<dbReference type="EMBL" id="SNRY01001372">
    <property type="protein sequence ID" value="KAA6331429.1"/>
    <property type="molecule type" value="Genomic_DNA"/>
</dbReference>
<evidence type="ECO:0000256" key="1">
    <source>
        <dbReference type="SAM" id="Phobius"/>
    </source>
</evidence>
<evidence type="ECO:0000313" key="2">
    <source>
        <dbReference type="EMBL" id="KAA6331429.1"/>
    </source>
</evidence>
<dbReference type="AlphaFoldDB" id="A0A5J4RDK0"/>
<gene>
    <name evidence="2" type="ORF">EZS27_019955</name>
    <name evidence="3" type="ORF">EZS27_019961</name>
</gene>
<dbReference type="NCBIfam" id="NF045580">
    <property type="entry name" value="symport_access"/>
    <property type="match status" value="1"/>
</dbReference>
<protein>
    <submittedName>
        <fullName evidence="3">Uncharacterized protein</fullName>
    </submittedName>
</protein>
<sequence>MFGISDPLIYLPYLLAVICVGFAAWYGIKNWNEDSENEKDELR</sequence>
<evidence type="ECO:0000313" key="3">
    <source>
        <dbReference type="EMBL" id="KAA6331435.1"/>
    </source>
</evidence>
<feature type="transmembrane region" description="Helical" evidence="1">
    <location>
        <begin position="7"/>
        <end position="28"/>
    </location>
</feature>
<organism evidence="3">
    <name type="scientific">termite gut metagenome</name>
    <dbReference type="NCBI Taxonomy" id="433724"/>
    <lineage>
        <taxon>unclassified sequences</taxon>
        <taxon>metagenomes</taxon>
        <taxon>organismal metagenomes</taxon>
    </lineage>
</organism>
<accession>A0A5J4RDK0</accession>
<dbReference type="InterPro" id="IPR054615">
    <property type="entry name" value="Symport_access"/>
</dbReference>
<dbReference type="EMBL" id="SNRY01001372">
    <property type="protein sequence ID" value="KAA6331435.1"/>
    <property type="molecule type" value="Genomic_DNA"/>
</dbReference>
<reference evidence="3" key="1">
    <citation type="submission" date="2019-03" db="EMBL/GenBank/DDBJ databases">
        <title>Single cell metagenomics reveals metabolic interactions within the superorganism composed of flagellate Streblomastix strix and complex community of Bacteroidetes bacteria on its surface.</title>
        <authorList>
            <person name="Treitli S.C."/>
            <person name="Kolisko M."/>
            <person name="Husnik F."/>
            <person name="Keeling P."/>
            <person name="Hampl V."/>
        </authorList>
    </citation>
    <scope>NUCLEOTIDE SEQUENCE</scope>
    <source>
        <strain evidence="3">STM</strain>
    </source>
</reference>
<keyword evidence="1" id="KW-1133">Transmembrane helix</keyword>
<proteinExistence type="predicted"/>
<keyword evidence="1" id="KW-0472">Membrane</keyword>